<evidence type="ECO:0000313" key="2">
    <source>
        <dbReference type="Proteomes" id="UP000190056"/>
    </source>
</evidence>
<gene>
    <name evidence="1" type="ORF">CENA302_07175</name>
</gene>
<name>A0A9Q5QXU8_9CYAN</name>
<reference evidence="1 2" key="1">
    <citation type="submission" date="2017-01" db="EMBL/GenBank/DDBJ databases">
        <authorList>
            <person name="Abreu V.A."/>
            <person name="Popin R.V."/>
            <person name="Rigonato J."/>
            <person name="Andreote A.P."/>
            <person name="Schaker P.C."/>
            <person name="Hoff-Risseti C."/>
            <person name="Alvarenga D.O."/>
            <person name="Varani A.M."/>
            <person name="Fiore M.F."/>
        </authorList>
    </citation>
    <scope>NUCLEOTIDE SEQUENCE [LARGE SCALE GENOMIC DNA]</scope>
    <source>
        <strain evidence="1 2">CENA302</strain>
    </source>
</reference>
<protein>
    <submittedName>
        <fullName evidence="1">Uncharacterized protein</fullName>
    </submittedName>
</protein>
<sequence length="87" mass="9714">MKTPCLKRGAKCFMFSLGEVRAAYTIMDGVNAREIMKGVKGDRASASASQTHWINCHAIAIQPKLRRCTCTGIIRRRIAKICLDIFI</sequence>
<organism evidence="1 2">
    <name type="scientific">Cylindrospermopsis raciborskii CENA302</name>
    <dbReference type="NCBI Taxonomy" id="1170768"/>
    <lineage>
        <taxon>Bacteria</taxon>
        <taxon>Bacillati</taxon>
        <taxon>Cyanobacteriota</taxon>
        <taxon>Cyanophyceae</taxon>
        <taxon>Nostocales</taxon>
        <taxon>Aphanizomenonaceae</taxon>
        <taxon>Cylindrospermopsis</taxon>
    </lineage>
</organism>
<comment type="caution">
    <text evidence="1">The sequence shown here is derived from an EMBL/GenBank/DDBJ whole genome shotgun (WGS) entry which is preliminary data.</text>
</comment>
<dbReference type="Proteomes" id="UP000190056">
    <property type="component" value="Unassembled WGS sequence"/>
</dbReference>
<accession>A0A9Q5QXU8</accession>
<proteinExistence type="predicted"/>
<evidence type="ECO:0000313" key="1">
    <source>
        <dbReference type="EMBL" id="OPH10110.1"/>
    </source>
</evidence>
<dbReference type="AlphaFoldDB" id="A0A9Q5QXU8"/>
<dbReference type="EMBL" id="MTPU01000032">
    <property type="protein sequence ID" value="OPH10110.1"/>
    <property type="molecule type" value="Genomic_DNA"/>
</dbReference>